<evidence type="ECO:0000259" key="2">
    <source>
        <dbReference type="Pfam" id="PF14501"/>
    </source>
</evidence>
<feature type="transmembrane region" description="Helical" evidence="1">
    <location>
        <begin position="61"/>
        <end position="78"/>
    </location>
</feature>
<proteinExistence type="predicted"/>
<protein>
    <submittedName>
        <fullName evidence="3">ATP-binding protein</fullName>
    </submittedName>
</protein>
<dbReference type="GO" id="GO:0042802">
    <property type="term" value="F:identical protein binding"/>
    <property type="evidence" value="ECO:0007669"/>
    <property type="project" value="TreeGrafter"/>
</dbReference>
<dbReference type="PANTHER" id="PTHR40448">
    <property type="entry name" value="TWO-COMPONENT SENSOR HISTIDINE KINASE"/>
    <property type="match status" value="1"/>
</dbReference>
<evidence type="ECO:0000313" key="3">
    <source>
        <dbReference type="EMBL" id="RGE60292.1"/>
    </source>
</evidence>
<dbReference type="EMBL" id="QVLV01000007">
    <property type="protein sequence ID" value="RGE60292.1"/>
    <property type="molecule type" value="Genomic_DNA"/>
</dbReference>
<evidence type="ECO:0000313" key="4">
    <source>
        <dbReference type="Proteomes" id="UP000260812"/>
    </source>
</evidence>
<dbReference type="InterPro" id="IPR036890">
    <property type="entry name" value="HATPase_C_sf"/>
</dbReference>
<reference evidence="3" key="1">
    <citation type="submission" date="2018-08" db="EMBL/GenBank/DDBJ databases">
        <title>A genome reference for cultivated species of the human gut microbiota.</title>
        <authorList>
            <person name="Zou Y."/>
            <person name="Xue W."/>
            <person name="Luo G."/>
        </authorList>
    </citation>
    <scope>NUCLEOTIDE SEQUENCE [LARGE SCALE GENOMIC DNA]</scope>
    <source>
        <strain evidence="3">TF05-5AC</strain>
    </source>
</reference>
<keyword evidence="3" id="KW-0547">Nucleotide-binding</keyword>
<feature type="transmembrane region" description="Helical" evidence="1">
    <location>
        <begin position="38"/>
        <end position="55"/>
    </location>
</feature>
<comment type="caution">
    <text evidence="3">The sequence shown here is derived from an EMBL/GenBank/DDBJ whole genome shotgun (WGS) entry which is preliminary data.</text>
</comment>
<dbReference type="PANTHER" id="PTHR40448:SF1">
    <property type="entry name" value="TWO-COMPONENT SENSOR HISTIDINE KINASE"/>
    <property type="match status" value="1"/>
</dbReference>
<keyword evidence="1" id="KW-1133">Transmembrane helix</keyword>
<dbReference type="Gene3D" id="3.30.565.10">
    <property type="entry name" value="Histidine kinase-like ATPase, C-terminal domain"/>
    <property type="match status" value="1"/>
</dbReference>
<keyword evidence="3" id="KW-0067">ATP-binding</keyword>
<organism evidence="3 4">
    <name type="scientific">Eisenbergiella massiliensis</name>
    <dbReference type="NCBI Taxonomy" id="1720294"/>
    <lineage>
        <taxon>Bacteria</taxon>
        <taxon>Bacillati</taxon>
        <taxon>Bacillota</taxon>
        <taxon>Clostridia</taxon>
        <taxon>Lachnospirales</taxon>
        <taxon>Lachnospiraceae</taxon>
        <taxon>Eisenbergiella</taxon>
    </lineage>
</organism>
<dbReference type="GO" id="GO:0005524">
    <property type="term" value="F:ATP binding"/>
    <property type="evidence" value="ECO:0007669"/>
    <property type="project" value="UniProtKB-KW"/>
</dbReference>
<dbReference type="AlphaFoldDB" id="A0A3E3I4S2"/>
<dbReference type="CDD" id="cd16935">
    <property type="entry name" value="HATPase_AgrC-ComD-like"/>
    <property type="match status" value="1"/>
</dbReference>
<keyword evidence="1" id="KW-0472">Membrane</keyword>
<feature type="transmembrane region" description="Helical" evidence="1">
    <location>
        <begin position="90"/>
        <end position="111"/>
    </location>
</feature>
<accession>A0A3E3I4S2</accession>
<keyword evidence="1" id="KW-0812">Transmembrane</keyword>
<keyword evidence="4" id="KW-1185">Reference proteome</keyword>
<dbReference type="RefSeq" id="WP_117544658.1">
    <property type="nucleotide sequence ID" value="NZ_QVLV01000007.1"/>
</dbReference>
<feature type="transmembrane region" description="Helical" evidence="1">
    <location>
        <begin position="123"/>
        <end position="146"/>
    </location>
</feature>
<feature type="domain" description="Sensor histidine kinase NatK-like C-terminal" evidence="2">
    <location>
        <begin position="324"/>
        <end position="426"/>
    </location>
</feature>
<name>A0A3E3I4S2_9FIRM</name>
<dbReference type="GeneID" id="97987558"/>
<sequence length="428" mass="48117">MRIAVLLMYSIMGILFLTSTCFYQRLNGAFVSLRKQRLVKAAVYIGLSVVVNTVILSQDAINITLAFLGLILLLLAGFEGSLLHKLSAAFILYPFIGSLNYLISALMLPLLPSVYTQANRYQFMGFGVFRSIITCLFWFFMSRIFAERLRYVKEYLNAGTLILLDLVSLTPLLSMIYIVTTASRSMLPYSLPVILANLLTNMGILELSVRMAENTRTAAENENLRLQRDYYQELEHNQQEIRRLRHDMNNHLTAIGACLKQGNTEEALQYFDGLSQTASVTGRSFCTNGLVNAMLNAKYNLALEKGLEPFFHIELTEGLPFDNIDLCSLFANLLDNAIEACEKVPDSQSRLLELRTRCSKGFFSFQAVNSYCGPLRFSGGVYHTTKEEPGRHGFGLARVRAVVDKYGGTLEIRHEQGIFTVTIIIPVK</sequence>
<dbReference type="InterPro" id="IPR032834">
    <property type="entry name" value="NatK-like_C"/>
</dbReference>
<feature type="transmembrane region" description="Helical" evidence="1">
    <location>
        <begin position="158"/>
        <end position="180"/>
    </location>
</feature>
<gene>
    <name evidence="3" type="ORF">DXC51_11900</name>
</gene>
<evidence type="ECO:0000256" key="1">
    <source>
        <dbReference type="SAM" id="Phobius"/>
    </source>
</evidence>
<dbReference type="SUPFAM" id="SSF55874">
    <property type="entry name" value="ATPase domain of HSP90 chaperone/DNA topoisomerase II/histidine kinase"/>
    <property type="match status" value="1"/>
</dbReference>
<dbReference type="Pfam" id="PF14501">
    <property type="entry name" value="HATPase_c_5"/>
    <property type="match status" value="1"/>
</dbReference>
<feature type="transmembrane region" description="Helical" evidence="1">
    <location>
        <begin position="6"/>
        <end position="26"/>
    </location>
</feature>
<dbReference type="Proteomes" id="UP000260812">
    <property type="component" value="Unassembled WGS sequence"/>
</dbReference>